<dbReference type="InterPro" id="IPR000119">
    <property type="entry name" value="Hist_DNA-bd"/>
</dbReference>
<protein>
    <submittedName>
        <fullName evidence="5">DNA-binding protein</fullName>
    </submittedName>
</protein>
<dbReference type="GO" id="GO:0005829">
    <property type="term" value="C:cytosol"/>
    <property type="evidence" value="ECO:0007669"/>
    <property type="project" value="TreeGrafter"/>
</dbReference>
<keyword evidence="3 5" id="KW-0238">DNA-binding</keyword>
<dbReference type="GO" id="GO:0030261">
    <property type="term" value="P:chromosome condensation"/>
    <property type="evidence" value="ECO:0007669"/>
    <property type="project" value="UniProtKB-KW"/>
</dbReference>
<evidence type="ECO:0000256" key="3">
    <source>
        <dbReference type="ARBA" id="ARBA00023125"/>
    </source>
</evidence>
<dbReference type="PANTHER" id="PTHR33175:SF3">
    <property type="entry name" value="DNA-BINDING PROTEIN HU-BETA"/>
    <property type="match status" value="1"/>
</dbReference>
<dbReference type="RefSeq" id="WP_098901967.1">
    <property type="nucleotide sequence ID" value="NZ_NVNL01000016.1"/>
</dbReference>
<dbReference type="GO" id="GO:0030527">
    <property type="term" value="F:structural constituent of chromatin"/>
    <property type="evidence" value="ECO:0007669"/>
    <property type="project" value="InterPro"/>
</dbReference>
<evidence type="ECO:0000256" key="4">
    <source>
        <dbReference type="SAM" id="MobiDB-lite"/>
    </source>
</evidence>
<reference evidence="5 6" key="1">
    <citation type="submission" date="2017-09" db="EMBL/GenBank/DDBJ databases">
        <title>Large-scale bioinformatics analysis of Bacillus genomes uncovers conserved roles of natural products in bacterial physiology.</title>
        <authorList>
            <consortium name="Agbiome Team Llc"/>
            <person name="Bleich R.M."/>
            <person name="Grubbs K.J."/>
            <person name="Santa Maria K.C."/>
            <person name="Allen S.E."/>
            <person name="Farag S."/>
            <person name="Shank E.A."/>
            <person name="Bowers A."/>
        </authorList>
    </citation>
    <scope>NUCLEOTIDE SEQUENCE [LARGE SCALE GENOMIC DNA]</scope>
    <source>
        <strain evidence="5 6">AFS089089</strain>
    </source>
</reference>
<sequence length="72" mass="8105">MKSELMKQKASLTVNAVFQSIQNALQIEKNIQLIGFGTFGIREHATRKGHNPHNSEPITIPAGKTPQNYQRF</sequence>
<gene>
    <name evidence="5" type="ORF">CON71_12990</name>
</gene>
<feature type="region of interest" description="Disordered" evidence="4">
    <location>
        <begin position="46"/>
        <end position="72"/>
    </location>
</feature>
<comment type="caution">
    <text evidence="5">The sequence shown here is derived from an EMBL/GenBank/DDBJ whole genome shotgun (WGS) entry which is preliminary data.</text>
</comment>
<evidence type="ECO:0000313" key="6">
    <source>
        <dbReference type="Proteomes" id="UP000220702"/>
    </source>
</evidence>
<dbReference type="Pfam" id="PF00216">
    <property type="entry name" value="Bac_DNA_binding"/>
    <property type="match status" value="1"/>
</dbReference>
<dbReference type="AlphaFoldDB" id="A0A9X6TNF5"/>
<evidence type="ECO:0000313" key="5">
    <source>
        <dbReference type="EMBL" id="PEA89591.1"/>
    </source>
</evidence>
<dbReference type="InterPro" id="IPR010992">
    <property type="entry name" value="IHF-like_DNA-bd_dom_sf"/>
</dbReference>
<dbReference type="GO" id="GO:0003677">
    <property type="term" value="F:DNA binding"/>
    <property type="evidence" value="ECO:0007669"/>
    <property type="project" value="UniProtKB-KW"/>
</dbReference>
<dbReference type="Proteomes" id="UP000220702">
    <property type="component" value="Unassembled WGS sequence"/>
</dbReference>
<evidence type="ECO:0000256" key="1">
    <source>
        <dbReference type="ARBA" id="ARBA00010529"/>
    </source>
</evidence>
<dbReference type="PANTHER" id="PTHR33175">
    <property type="entry name" value="DNA-BINDING PROTEIN HU"/>
    <property type="match status" value="1"/>
</dbReference>
<evidence type="ECO:0000256" key="2">
    <source>
        <dbReference type="ARBA" id="ARBA00023067"/>
    </source>
</evidence>
<proteinExistence type="inferred from homology"/>
<dbReference type="PRINTS" id="PR01727">
    <property type="entry name" value="DNABINDINGHU"/>
</dbReference>
<dbReference type="EMBL" id="NVNL01000016">
    <property type="protein sequence ID" value="PEA89591.1"/>
    <property type="molecule type" value="Genomic_DNA"/>
</dbReference>
<keyword evidence="2" id="KW-0226">DNA condensation</keyword>
<comment type="similarity">
    <text evidence="1">Belongs to the bacterial histone-like protein family.</text>
</comment>
<organism evidence="5 6">
    <name type="scientific">Bacillus thuringiensis</name>
    <dbReference type="NCBI Taxonomy" id="1428"/>
    <lineage>
        <taxon>Bacteria</taxon>
        <taxon>Bacillati</taxon>
        <taxon>Bacillota</taxon>
        <taxon>Bacilli</taxon>
        <taxon>Bacillales</taxon>
        <taxon>Bacillaceae</taxon>
        <taxon>Bacillus</taxon>
        <taxon>Bacillus cereus group</taxon>
    </lineage>
</organism>
<accession>A0A9X6TNF5</accession>
<name>A0A9X6TNF5_BACTU</name>
<dbReference type="Gene3D" id="4.10.520.10">
    <property type="entry name" value="IHF-like DNA-binding proteins"/>
    <property type="match status" value="1"/>
</dbReference>
<dbReference type="SUPFAM" id="SSF47729">
    <property type="entry name" value="IHF-like DNA-binding proteins"/>
    <property type="match status" value="1"/>
</dbReference>